<comment type="caution">
    <text evidence="6">The sequence shown here is derived from an EMBL/GenBank/DDBJ whole genome shotgun (WGS) entry which is preliminary data.</text>
</comment>
<dbReference type="PROSITE" id="PS50893">
    <property type="entry name" value="ABC_TRANSPORTER_2"/>
    <property type="match status" value="1"/>
</dbReference>
<reference evidence="6" key="1">
    <citation type="journal article" date="2014" name="Int. J. Syst. Evol. Microbiol.">
        <title>Complete genome sequence of Corynebacterium casei LMG S-19264T (=DSM 44701T), isolated from a smear-ripened cheese.</title>
        <authorList>
            <consortium name="US DOE Joint Genome Institute (JGI-PGF)"/>
            <person name="Walter F."/>
            <person name="Albersmeier A."/>
            <person name="Kalinowski J."/>
            <person name="Ruckert C."/>
        </authorList>
    </citation>
    <scope>NUCLEOTIDE SEQUENCE</scope>
    <source>
        <strain evidence="6">JCM 3346</strain>
    </source>
</reference>
<dbReference type="GO" id="GO:0015418">
    <property type="term" value="F:ABC-type quaternary ammonium compound transporting activity"/>
    <property type="evidence" value="ECO:0007669"/>
    <property type="project" value="UniProtKB-EC"/>
</dbReference>
<evidence type="ECO:0000313" key="6">
    <source>
        <dbReference type="EMBL" id="GGR14700.1"/>
    </source>
</evidence>
<dbReference type="InterPro" id="IPR017871">
    <property type="entry name" value="ABC_transporter-like_CS"/>
</dbReference>
<evidence type="ECO:0000313" key="7">
    <source>
        <dbReference type="Proteomes" id="UP000610303"/>
    </source>
</evidence>
<dbReference type="Proteomes" id="UP000610303">
    <property type="component" value="Unassembled WGS sequence"/>
</dbReference>
<keyword evidence="2" id="KW-0547">Nucleotide-binding</keyword>
<dbReference type="InterPro" id="IPR013611">
    <property type="entry name" value="Transp-assoc_OB_typ2"/>
</dbReference>
<dbReference type="PANTHER" id="PTHR42781">
    <property type="entry name" value="SPERMIDINE/PUTRESCINE IMPORT ATP-BINDING PROTEIN POTA"/>
    <property type="match status" value="1"/>
</dbReference>
<evidence type="ECO:0000256" key="2">
    <source>
        <dbReference type="ARBA" id="ARBA00022741"/>
    </source>
</evidence>
<keyword evidence="7" id="KW-1185">Reference proteome</keyword>
<dbReference type="Pfam" id="PF08402">
    <property type="entry name" value="TOBE_2"/>
    <property type="match status" value="1"/>
</dbReference>
<dbReference type="RefSeq" id="WP_189083652.1">
    <property type="nucleotide sequence ID" value="NZ_BMRJ01000001.1"/>
</dbReference>
<dbReference type="GO" id="GO:0005524">
    <property type="term" value="F:ATP binding"/>
    <property type="evidence" value="ECO:0007669"/>
    <property type="project" value="UniProtKB-KW"/>
</dbReference>
<dbReference type="InterPro" id="IPR027417">
    <property type="entry name" value="P-loop_NTPase"/>
</dbReference>
<dbReference type="SMART" id="SM00382">
    <property type="entry name" value="AAA"/>
    <property type="match status" value="1"/>
</dbReference>
<sequence length="375" mass="40344">MERGNGVAVGVEAISKEFPGHVALKGVDLEIEARSFTTLLGPSGCGKTTLLRILAGFETATSGRVTFDGRDIARMPSWKRNIGFVFQNYALWPHMSIRDNIAYGLKLRKLGKEQIAERVAESLRMVGLDGRAEAFPGQLSGGQQQRVAIARALALRPNVLLLDEPLSNLDAKMRIGMRQELLRLQREVGITAVYVTHDQEEALEMSDQVAVMHDGRIDQVGSPQAIYETPETAFVASFIGHVTLLGGVSDGAGGFRPDLPIAGTLPAFSGALPNGRAQLVLRPEDLDLVDDVEQAHLRGTLVRSSYHGRGYRSALRLADGTMCEVDHRRPVAAGTGEEAGIRVGAAALVPESDDYYREAAPEAEAAEELVAAPAA</sequence>
<feature type="domain" description="ABC transporter" evidence="5">
    <location>
        <begin position="9"/>
        <end position="239"/>
    </location>
</feature>
<dbReference type="EMBL" id="BMRJ01000001">
    <property type="protein sequence ID" value="GGR14700.1"/>
    <property type="molecule type" value="Genomic_DNA"/>
</dbReference>
<keyword evidence="3 6" id="KW-0067">ATP-binding</keyword>
<name>A0A918CAW6_AGRME</name>
<dbReference type="PANTHER" id="PTHR42781:SF4">
    <property type="entry name" value="SPERMIDINE_PUTRESCINE IMPORT ATP-BINDING PROTEIN POTA"/>
    <property type="match status" value="1"/>
</dbReference>
<evidence type="ECO:0000256" key="1">
    <source>
        <dbReference type="ARBA" id="ARBA00022448"/>
    </source>
</evidence>
<dbReference type="Gene3D" id="3.40.50.300">
    <property type="entry name" value="P-loop containing nucleotide triphosphate hydrolases"/>
    <property type="match status" value="1"/>
</dbReference>
<protein>
    <recommendedName>
        <fullName evidence="4">ABC-type quaternary amine transporter</fullName>
        <ecNumber evidence="4">7.6.2.9</ecNumber>
    </recommendedName>
</protein>
<dbReference type="FunFam" id="3.40.50.300:FF:000425">
    <property type="entry name" value="Probable ABC transporter, ATP-binding subunit"/>
    <property type="match status" value="1"/>
</dbReference>
<dbReference type="InterPro" id="IPR003439">
    <property type="entry name" value="ABC_transporter-like_ATP-bd"/>
</dbReference>
<reference evidence="6" key="2">
    <citation type="submission" date="2020-09" db="EMBL/GenBank/DDBJ databases">
        <authorList>
            <person name="Sun Q."/>
            <person name="Ohkuma M."/>
        </authorList>
    </citation>
    <scope>NUCLEOTIDE SEQUENCE</scope>
    <source>
        <strain evidence="6">JCM 3346</strain>
    </source>
</reference>
<dbReference type="PROSITE" id="PS00211">
    <property type="entry name" value="ABC_TRANSPORTER_1"/>
    <property type="match status" value="1"/>
</dbReference>
<dbReference type="AlphaFoldDB" id="A0A918CAW6"/>
<dbReference type="EC" id="7.6.2.9" evidence="4"/>
<evidence type="ECO:0000259" key="5">
    <source>
        <dbReference type="PROSITE" id="PS50893"/>
    </source>
</evidence>
<dbReference type="GO" id="GO:0043190">
    <property type="term" value="C:ATP-binding cassette (ABC) transporter complex"/>
    <property type="evidence" value="ECO:0007669"/>
    <property type="project" value="InterPro"/>
</dbReference>
<dbReference type="SUPFAM" id="SSF52540">
    <property type="entry name" value="P-loop containing nucleoside triphosphate hydrolases"/>
    <property type="match status" value="1"/>
</dbReference>
<dbReference type="InterPro" id="IPR050093">
    <property type="entry name" value="ABC_SmlMolc_Importer"/>
</dbReference>
<dbReference type="InterPro" id="IPR008995">
    <property type="entry name" value="Mo/tungstate-bd_C_term_dom"/>
</dbReference>
<gene>
    <name evidence="6" type="ORF">GCM10010196_04170</name>
</gene>
<dbReference type="Pfam" id="PF00005">
    <property type="entry name" value="ABC_tran"/>
    <property type="match status" value="1"/>
</dbReference>
<dbReference type="InterPro" id="IPR003593">
    <property type="entry name" value="AAA+_ATPase"/>
</dbReference>
<dbReference type="SUPFAM" id="SSF50331">
    <property type="entry name" value="MOP-like"/>
    <property type="match status" value="1"/>
</dbReference>
<accession>A0A918CAW6</accession>
<keyword evidence="1" id="KW-0813">Transport</keyword>
<proteinExistence type="predicted"/>
<evidence type="ECO:0000256" key="3">
    <source>
        <dbReference type="ARBA" id="ARBA00022840"/>
    </source>
</evidence>
<organism evidence="6 7">
    <name type="scientific">Agromyces mediolanus</name>
    <name type="common">Corynebacterium mediolanum</name>
    <dbReference type="NCBI Taxonomy" id="41986"/>
    <lineage>
        <taxon>Bacteria</taxon>
        <taxon>Bacillati</taxon>
        <taxon>Actinomycetota</taxon>
        <taxon>Actinomycetes</taxon>
        <taxon>Micrococcales</taxon>
        <taxon>Microbacteriaceae</taxon>
        <taxon>Agromyces</taxon>
    </lineage>
</organism>
<evidence type="ECO:0000256" key="4">
    <source>
        <dbReference type="ARBA" id="ARBA00066388"/>
    </source>
</evidence>
<dbReference type="GO" id="GO:0016887">
    <property type="term" value="F:ATP hydrolysis activity"/>
    <property type="evidence" value="ECO:0007669"/>
    <property type="project" value="InterPro"/>
</dbReference>